<dbReference type="OrthoDB" id="1742236at2759"/>
<evidence type="ECO:0000313" key="1">
    <source>
        <dbReference type="EMBL" id="PHT38105.1"/>
    </source>
</evidence>
<dbReference type="STRING" id="33114.A0A2G2VYQ1"/>
<reference evidence="1 2" key="1">
    <citation type="journal article" date="2017" name="Genome Biol.">
        <title>New reference genome sequences of hot pepper reveal the massive evolution of plant disease-resistance genes by retroduplication.</title>
        <authorList>
            <person name="Kim S."/>
            <person name="Park J."/>
            <person name="Yeom S.I."/>
            <person name="Kim Y.M."/>
            <person name="Seo E."/>
            <person name="Kim K.T."/>
            <person name="Kim M.S."/>
            <person name="Lee J.M."/>
            <person name="Cheong K."/>
            <person name="Shin H.S."/>
            <person name="Kim S.B."/>
            <person name="Han K."/>
            <person name="Lee J."/>
            <person name="Park M."/>
            <person name="Lee H.A."/>
            <person name="Lee H.Y."/>
            <person name="Lee Y."/>
            <person name="Oh S."/>
            <person name="Lee J.H."/>
            <person name="Choi E."/>
            <person name="Choi E."/>
            <person name="Lee S.E."/>
            <person name="Jeon J."/>
            <person name="Kim H."/>
            <person name="Choi G."/>
            <person name="Song H."/>
            <person name="Lee J."/>
            <person name="Lee S.C."/>
            <person name="Kwon J.K."/>
            <person name="Lee H.Y."/>
            <person name="Koo N."/>
            <person name="Hong Y."/>
            <person name="Kim R.W."/>
            <person name="Kang W.H."/>
            <person name="Huh J.H."/>
            <person name="Kang B.C."/>
            <person name="Yang T.J."/>
            <person name="Lee Y.H."/>
            <person name="Bennetzen J.L."/>
            <person name="Choi D."/>
        </authorList>
    </citation>
    <scope>NUCLEOTIDE SEQUENCE [LARGE SCALE GENOMIC DNA]</scope>
    <source>
        <strain evidence="2">cv. PBC81</strain>
    </source>
</reference>
<protein>
    <submittedName>
        <fullName evidence="1">Uncharacterized protein</fullName>
    </submittedName>
</protein>
<organism evidence="1 2">
    <name type="scientific">Capsicum baccatum</name>
    <name type="common">Peruvian pepper</name>
    <dbReference type="NCBI Taxonomy" id="33114"/>
    <lineage>
        <taxon>Eukaryota</taxon>
        <taxon>Viridiplantae</taxon>
        <taxon>Streptophyta</taxon>
        <taxon>Embryophyta</taxon>
        <taxon>Tracheophyta</taxon>
        <taxon>Spermatophyta</taxon>
        <taxon>Magnoliopsida</taxon>
        <taxon>eudicotyledons</taxon>
        <taxon>Gunneridae</taxon>
        <taxon>Pentapetalae</taxon>
        <taxon>asterids</taxon>
        <taxon>lamiids</taxon>
        <taxon>Solanales</taxon>
        <taxon>Solanaceae</taxon>
        <taxon>Solanoideae</taxon>
        <taxon>Capsiceae</taxon>
        <taxon>Capsicum</taxon>
    </lineage>
</organism>
<keyword evidence="2" id="KW-1185">Reference proteome</keyword>
<name>A0A2G2VYQ1_CAPBA</name>
<evidence type="ECO:0000313" key="2">
    <source>
        <dbReference type="Proteomes" id="UP000224567"/>
    </source>
</evidence>
<dbReference type="AlphaFoldDB" id="A0A2G2VYQ1"/>
<comment type="caution">
    <text evidence="1">The sequence shown here is derived from an EMBL/GenBank/DDBJ whole genome shotgun (WGS) entry which is preliminary data.</text>
</comment>
<accession>A0A2G2VYQ1</accession>
<sequence>MDEDFDILAAEGMNEYMDLPNESQIIEVGEEKDIGKEGLKAKLVKEGQGWDTPEVGDEVQGQNYSLSIIRLANINLDL</sequence>
<proteinExistence type="predicted"/>
<gene>
    <name evidence="1" type="ORF">CQW23_21678</name>
</gene>
<dbReference type="EMBL" id="MLFT02000009">
    <property type="protein sequence ID" value="PHT38105.1"/>
    <property type="molecule type" value="Genomic_DNA"/>
</dbReference>
<reference evidence="2" key="2">
    <citation type="journal article" date="2017" name="J. Anim. Genet.">
        <title>Multiple reference genome sequences of hot pepper reveal the massive evolution of plant disease resistance genes by retroduplication.</title>
        <authorList>
            <person name="Kim S."/>
            <person name="Park J."/>
            <person name="Yeom S.-I."/>
            <person name="Kim Y.-M."/>
            <person name="Seo E."/>
            <person name="Kim K.-T."/>
            <person name="Kim M.-S."/>
            <person name="Lee J.M."/>
            <person name="Cheong K."/>
            <person name="Shin H.-S."/>
            <person name="Kim S.-B."/>
            <person name="Han K."/>
            <person name="Lee J."/>
            <person name="Park M."/>
            <person name="Lee H.-A."/>
            <person name="Lee H.-Y."/>
            <person name="Lee Y."/>
            <person name="Oh S."/>
            <person name="Lee J.H."/>
            <person name="Choi E."/>
            <person name="Choi E."/>
            <person name="Lee S.E."/>
            <person name="Jeon J."/>
            <person name="Kim H."/>
            <person name="Choi G."/>
            <person name="Song H."/>
            <person name="Lee J."/>
            <person name="Lee S.-C."/>
            <person name="Kwon J.-K."/>
            <person name="Lee H.-Y."/>
            <person name="Koo N."/>
            <person name="Hong Y."/>
            <person name="Kim R.W."/>
            <person name="Kang W.-H."/>
            <person name="Huh J.H."/>
            <person name="Kang B.-C."/>
            <person name="Yang T.-J."/>
            <person name="Lee Y.-H."/>
            <person name="Bennetzen J.L."/>
            <person name="Choi D."/>
        </authorList>
    </citation>
    <scope>NUCLEOTIDE SEQUENCE [LARGE SCALE GENOMIC DNA]</scope>
    <source>
        <strain evidence="2">cv. PBC81</strain>
    </source>
</reference>
<dbReference type="Proteomes" id="UP000224567">
    <property type="component" value="Unassembled WGS sequence"/>
</dbReference>